<keyword evidence="6" id="KW-1133">Transmembrane helix</keyword>
<dbReference type="InterPro" id="IPR018108">
    <property type="entry name" value="MCP_transmembrane"/>
</dbReference>
<evidence type="ECO:0000256" key="1">
    <source>
        <dbReference type="ARBA" id="ARBA00004141"/>
    </source>
</evidence>
<dbReference type="PANTHER" id="PTHR45618">
    <property type="entry name" value="MITOCHONDRIAL DICARBOXYLATE CARRIER-RELATED"/>
    <property type="match status" value="1"/>
</dbReference>
<dbReference type="Gene3D" id="1.50.40.10">
    <property type="entry name" value="Mitochondrial carrier domain"/>
    <property type="match status" value="1"/>
</dbReference>
<proteinExistence type="inferred from homology"/>
<dbReference type="InterPro" id="IPR050391">
    <property type="entry name" value="Mito_Metabolite_Transporter"/>
</dbReference>
<keyword evidence="4 8" id="KW-0812">Transmembrane</keyword>
<feature type="repeat" description="Solcar" evidence="8">
    <location>
        <begin position="201"/>
        <end position="285"/>
    </location>
</feature>
<comment type="subcellular location">
    <subcellularLocation>
        <location evidence="1">Membrane</location>
        <topology evidence="1">Multi-pass membrane protein</topology>
    </subcellularLocation>
</comment>
<reference evidence="10" key="1">
    <citation type="submission" date="2021-01" db="EMBL/GenBank/DDBJ databases">
        <authorList>
            <person name="Corre E."/>
            <person name="Pelletier E."/>
            <person name="Niang G."/>
            <person name="Scheremetjew M."/>
            <person name="Finn R."/>
            <person name="Kale V."/>
            <person name="Holt S."/>
            <person name="Cochrane G."/>
            <person name="Meng A."/>
            <person name="Brown T."/>
            <person name="Cohen L."/>
        </authorList>
    </citation>
    <scope>NUCLEOTIDE SEQUENCE</scope>
    <source>
        <strain evidence="10">RCC1130</strain>
    </source>
</reference>
<evidence type="ECO:0008006" key="11">
    <source>
        <dbReference type="Google" id="ProtNLM"/>
    </source>
</evidence>
<name>A0A7S0J389_9EUKA</name>
<evidence type="ECO:0000256" key="8">
    <source>
        <dbReference type="PROSITE-ProRule" id="PRU00282"/>
    </source>
</evidence>
<dbReference type="SUPFAM" id="SSF103506">
    <property type="entry name" value="Mitochondrial carrier"/>
    <property type="match status" value="1"/>
</dbReference>
<gene>
    <name evidence="10" type="ORF">CLEP1334_LOCUS14323</name>
</gene>
<comment type="similarity">
    <text evidence="2 9">Belongs to the mitochondrial carrier (TC 2.A.29) family.</text>
</comment>
<dbReference type="EMBL" id="HBER01028541">
    <property type="protein sequence ID" value="CAD8539040.1"/>
    <property type="molecule type" value="Transcribed_RNA"/>
</dbReference>
<evidence type="ECO:0000256" key="6">
    <source>
        <dbReference type="ARBA" id="ARBA00022989"/>
    </source>
</evidence>
<organism evidence="10">
    <name type="scientific">Calcidiscus leptoporus</name>
    <dbReference type="NCBI Taxonomy" id="127549"/>
    <lineage>
        <taxon>Eukaryota</taxon>
        <taxon>Haptista</taxon>
        <taxon>Haptophyta</taxon>
        <taxon>Prymnesiophyceae</taxon>
        <taxon>Coccolithales</taxon>
        <taxon>Calcidiscaceae</taxon>
        <taxon>Calcidiscus</taxon>
    </lineage>
</organism>
<keyword evidence="3 9" id="KW-0813">Transport</keyword>
<dbReference type="InterPro" id="IPR023395">
    <property type="entry name" value="MCP_dom_sf"/>
</dbReference>
<evidence type="ECO:0000256" key="3">
    <source>
        <dbReference type="ARBA" id="ARBA00022448"/>
    </source>
</evidence>
<evidence type="ECO:0000256" key="7">
    <source>
        <dbReference type="ARBA" id="ARBA00023136"/>
    </source>
</evidence>
<dbReference type="PROSITE" id="PS50920">
    <property type="entry name" value="SOLCAR"/>
    <property type="match status" value="2"/>
</dbReference>
<keyword evidence="7 8" id="KW-0472">Membrane</keyword>
<accession>A0A7S0J389</accession>
<evidence type="ECO:0000256" key="2">
    <source>
        <dbReference type="ARBA" id="ARBA00006375"/>
    </source>
</evidence>
<protein>
    <recommendedName>
        <fullName evidence="11">Mitochondrial carrier protein</fullName>
    </recommendedName>
</protein>
<evidence type="ECO:0000256" key="9">
    <source>
        <dbReference type="RuleBase" id="RU000488"/>
    </source>
</evidence>
<evidence type="ECO:0000313" key="10">
    <source>
        <dbReference type="EMBL" id="CAD8539040.1"/>
    </source>
</evidence>
<keyword evidence="5" id="KW-0677">Repeat</keyword>
<dbReference type="AlphaFoldDB" id="A0A7S0J389"/>
<evidence type="ECO:0000256" key="4">
    <source>
        <dbReference type="ARBA" id="ARBA00022692"/>
    </source>
</evidence>
<dbReference type="GO" id="GO:0016020">
    <property type="term" value="C:membrane"/>
    <property type="evidence" value="ECO:0007669"/>
    <property type="project" value="UniProtKB-SubCell"/>
</dbReference>
<evidence type="ECO:0000256" key="5">
    <source>
        <dbReference type="ARBA" id="ARBA00022737"/>
    </source>
</evidence>
<dbReference type="Pfam" id="PF00153">
    <property type="entry name" value="Mito_carr"/>
    <property type="match status" value="3"/>
</dbReference>
<sequence>MPALNSEPPRLLREVGAAGIACVCVDTLFNSFEVLKVRSQLQLTSTPIPQLARELVEVGGVGALALPGLGATWLRGLTYTGFRIGAYPEAKRRLQRVSGLQDSFWLCASAGLLTGSIGAALFTPVDVIRVRLQGDPKAFSHQPALLRTIRAFPMVVARGGWHALYSGWSACVLRAALLSSSQLASYDCAKSSAKRLEIAAEGPAMHTMCSFTSGLIAQTIVQPVDTVRTVMLAGYTGGGGLIACAASILREAGPLGLYRGYLPAILRQGPVIAMQMPLIEELRRLFGLGYM</sequence>
<feature type="repeat" description="Solcar" evidence="8">
    <location>
        <begin position="102"/>
        <end position="192"/>
    </location>
</feature>